<feature type="compositionally biased region" description="Basic residues" evidence="1">
    <location>
        <begin position="203"/>
        <end position="231"/>
    </location>
</feature>
<evidence type="ECO:0000313" key="2">
    <source>
        <dbReference type="EMBL" id="PUU79988.1"/>
    </source>
</evidence>
<feature type="compositionally biased region" description="Basic and acidic residues" evidence="1">
    <location>
        <begin position="1"/>
        <end position="18"/>
    </location>
</feature>
<evidence type="ECO:0000256" key="1">
    <source>
        <dbReference type="SAM" id="MobiDB-lite"/>
    </source>
</evidence>
<feature type="compositionally biased region" description="Basic and acidic residues" evidence="1">
    <location>
        <begin position="278"/>
        <end position="293"/>
    </location>
</feature>
<dbReference type="AlphaFoldDB" id="A0A2T6ZWX5"/>
<feature type="region of interest" description="Disordered" evidence="1">
    <location>
        <begin position="1"/>
        <end position="326"/>
    </location>
</feature>
<keyword evidence="3" id="KW-1185">Reference proteome</keyword>
<evidence type="ECO:0008006" key="4">
    <source>
        <dbReference type="Google" id="ProtNLM"/>
    </source>
</evidence>
<feature type="compositionally biased region" description="Polar residues" evidence="1">
    <location>
        <begin position="317"/>
        <end position="326"/>
    </location>
</feature>
<comment type="caution">
    <text evidence="2">The sequence shown here is derived from an EMBL/GenBank/DDBJ whole genome shotgun (WGS) entry which is preliminary data.</text>
</comment>
<dbReference type="Proteomes" id="UP000244722">
    <property type="component" value="Unassembled WGS sequence"/>
</dbReference>
<feature type="compositionally biased region" description="Basic and acidic residues" evidence="1">
    <location>
        <begin position="115"/>
        <end position="140"/>
    </location>
</feature>
<feature type="compositionally biased region" description="Basic and acidic residues" evidence="1">
    <location>
        <begin position="28"/>
        <end position="51"/>
    </location>
</feature>
<dbReference type="PANTHER" id="PTHR22093">
    <property type="entry name" value="LEUKOCYTE RECEPTOR CLUSTER LRC MEMBER 1"/>
    <property type="match status" value="1"/>
</dbReference>
<dbReference type="OrthoDB" id="2159131at2759"/>
<dbReference type="STRING" id="42251.A0A2T6ZWX5"/>
<evidence type="ECO:0000313" key="3">
    <source>
        <dbReference type="Proteomes" id="UP000244722"/>
    </source>
</evidence>
<protein>
    <recommendedName>
        <fullName evidence="4">CBF1-interacting co-repressor CIR N-terminal domain-containing protein</fullName>
    </recommendedName>
</protein>
<feature type="compositionally biased region" description="Basic residues" evidence="1">
    <location>
        <begin position="239"/>
        <end position="269"/>
    </location>
</feature>
<feature type="compositionally biased region" description="Basic and acidic residues" evidence="1">
    <location>
        <begin position="77"/>
        <end position="104"/>
    </location>
</feature>
<dbReference type="EMBL" id="NESQ01000077">
    <property type="protein sequence ID" value="PUU79988.1"/>
    <property type="molecule type" value="Genomic_DNA"/>
</dbReference>
<organism evidence="2 3">
    <name type="scientific">Tuber borchii</name>
    <name type="common">White truffle</name>
    <dbReference type="NCBI Taxonomy" id="42251"/>
    <lineage>
        <taxon>Eukaryota</taxon>
        <taxon>Fungi</taxon>
        <taxon>Dikarya</taxon>
        <taxon>Ascomycota</taxon>
        <taxon>Pezizomycotina</taxon>
        <taxon>Pezizomycetes</taxon>
        <taxon>Pezizales</taxon>
        <taxon>Tuberaceae</taxon>
        <taxon>Tuber</taxon>
    </lineage>
</organism>
<proteinExistence type="predicted"/>
<accession>A0A2T6ZWX5</accession>
<sequence>MQAADAEARMKLLRERAGQGDSTVTVEKVSEHGGEEPTARHTNARDRRPRPPLEGGILGADGHINLFPTPTGPRGGNPEREREKKEEKEREEGAMGKVVGERRPWYSSVDLVSGRQREKEQDGRKTEWQGKRDERRKEAGDPLQAIRRGVKGVKEVRSDREEWKRRREREVGEVEVRGWHDGQDERARGNDRSDRSGRDGDRKRRRRSRSRNRSRSPSRHGRTHKGHSHSHSHSDPHSRSHRHKHRRDAPDHHHHHHHHSRSYRRRSKTKSPDPTLESLRKEKSARESAERQKAASLLAKARADSEPGWKPVPGGRYSSQFGHRPE</sequence>
<gene>
    <name evidence="2" type="ORF">B9Z19DRAFT_1080556</name>
</gene>
<dbReference type="PANTHER" id="PTHR22093:SF0">
    <property type="entry name" value="LEUKOCYTE RECEPTOR CLUSTER MEMBER 1"/>
    <property type="match status" value="1"/>
</dbReference>
<feature type="compositionally biased region" description="Basic and acidic residues" evidence="1">
    <location>
        <begin position="152"/>
        <end position="202"/>
    </location>
</feature>
<dbReference type="InterPro" id="IPR039875">
    <property type="entry name" value="LENG1-like"/>
</dbReference>
<name>A0A2T6ZWX5_TUBBO</name>
<reference evidence="2 3" key="1">
    <citation type="submission" date="2017-04" db="EMBL/GenBank/DDBJ databases">
        <title>Draft genome sequence of Tuber borchii Vittad., a whitish edible truffle.</title>
        <authorList>
            <consortium name="DOE Joint Genome Institute"/>
            <person name="Murat C."/>
            <person name="Kuo A."/>
            <person name="Barry K.W."/>
            <person name="Clum A."/>
            <person name="Dockter R.B."/>
            <person name="Fauchery L."/>
            <person name="Iotti M."/>
            <person name="Kohler A."/>
            <person name="Labutti K."/>
            <person name="Lindquist E.A."/>
            <person name="Lipzen A."/>
            <person name="Ohm R.A."/>
            <person name="Wang M."/>
            <person name="Grigoriev I.V."/>
            <person name="Zambonelli A."/>
            <person name="Martin F.M."/>
        </authorList>
    </citation>
    <scope>NUCLEOTIDE SEQUENCE [LARGE SCALE GENOMIC DNA]</scope>
    <source>
        <strain evidence="2 3">Tbo3840</strain>
    </source>
</reference>